<accession>W9V4S7</accession>
<evidence type="ECO:0000256" key="1">
    <source>
        <dbReference type="ARBA" id="ARBA00022741"/>
    </source>
</evidence>
<protein>
    <submittedName>
        <fullName evidence="4">Putative phosphotransferase</fullName>
    </submittedName>
</protein>
<keyword evidence="1" id="KW-0547">Nucleotide-binding</keyword>
<keyword evidence="2" id="KW-0067">ATP-binding</keyword>
<dbReference type="InterPro" id="IPR011009">
    <property type="entry name" value="Kinase-like_dom_sf"/>
</dbReference>
<organism evidence="4 5">
    <name type="scientific">Imhoffiella purpurea</name>
    <dbReference type="NCBI Taxonomy" id="1249627"/>
    <lineage>
        <taxon>Bacteria</taxon>
        <taxon>Pseudomonadati</taxon>
        <taxon>Pseudomonadota</taxon>
        <taxon>Gammaproteobacteria</taxon>
        <taxon>Chromatiales</taxon>
        <taxon>Chromatiaceae</taxon>
        <taxon>Imhoffiella</taxon>
    </lineage>
</organism>
<name>W9V4S7_9GAMM</name>
<dbReference type="EMBL" id="AONC01000043">
    <property type="protein sequence ID" value="EXJ14309.1"/>
    <property type="molecule type" value="Genomic_DNA"/>
</dbReference>
<evidence type="ECO:0000259" key="3">
    <source>
        <dbReference type="Pfam" id="PF01636"/>
    </source>
</evidence>
<sequence>MDPPPPSSSPESDPGSASAGIFVSERYEMLQQWLADVLATDSFELTPASSDASFRRYWRVAREGTTLIAMDAPPAHEDCGRFADLSRRFRAIGVNTPEIHAENREQGFLLLSDLGNRVYLGELDADTAARLYADALDALAAIQAGGPVEGLPLYDAPFLQREMALFGEWLLGRHLGIALDAGERAMFDRAHASLIESALEQPRVCVHRDYHSRNLMLTESANPGVLDFQDAVLGPVTYDLVSLLRDCYVAWPEERVRDWALGYLDKATRSGILRNVSAETFLRWFDLMGMQRHLKACGIFARLNHRDGKPHYLGDVPRTLGYIIGVAERYPEFGDLADFLRSRVLPRV</sequence>
<dbReference type="eggNOG" id="COG3178">
    <property type="taxonomic scope" value="Bacteria"/>
</dbReference>
<dbReference type="InterPro" id="IPR002575">
    <property type="entry name" value="Aminoglycoside_PTrfase"/>
</dbReference>
<dbReference type="GO" id="GO:0005524">
    <property type="term" value="F:ATP binding"/>
    <property type="evidence" value="ECO:0007669"/>
    <property type="project" value="UniProtKB-KW"/>
</dbReference>
<dbReference type="Gene3D" id="3.30.200.20">
    <property type="entry name" value="Phosphorylase Kinase, domain 1"/>
    <property type="match status" value="1"/>
</dbReference>
<comment type="caution">
    <text evidence="4">The sequence shown here is derived from an EMBL/GenBank/DDBJ whole genome shotgun (WGS) entry which is preliminary data.</text>
</comment>
<dbReference type="GO" id="GO:0016740">
    <property type="term" value="F:transferase activity"/>
    <property type="evidence" value="ECO:0007669"/>
    <property type="project" value="UniProtKB-KW"/>
</dbReference>
<dbReference type="Proteomes" id="UP000019460">
    <property type="component" value="Unassembled WGS sequence"/>
</dbReference>
<evidence type="ECO:0000313" key="5">
    <source>
        <dbReference type="Proteomes" id="UP000019460"/>
    </source>
</evidence>
<dbReference type="STRING" id="1249627.D779_2784"/>
<keyword evidence="4" id="KW-0808">Transferase</keyword>
<feature type="domain" description="Aminoglycoside phosphotransferase" evidence="3">
    <location>
        <begin position="45"/>
        <end position="263"/>
    </location>
</feature>
<dbReference type="Pfam" id="PF01636">
    <property type="entry name" value="APH"/>
    <property type="match status" value="1"/>
</dbReference>
<dbReference type="Gene3D" id="3.90.1200.10">
    <property type="match status" value="1"/>
</dbReference>
<dbReference type="PANTHER" id="PTHR33540:SF1">
    <property type="entry name" value="N-ACETYLMURAMATE_N-ACETYLGLUCOSAMINE KINASE"/>
    <property type="match status" value="1"/>
</dbReference>
<dbReference type="AlphaFoldDB" id="W9V4S7"/>
<proteinExistence type="predicted"/>
<dbReference type="PANTHER" id="PTHR33540">
    <property type="entry name" value="TRNA THREONYLCARBAMOYLADENOSINE BIOSYNTHESIS PROTEIN TSAE"/>
    <property type="match status" value="1"/>
</dbReference>
<evidence type="ECO:0000313" key="4">
    <source>
        <dbReference type="EMBL" id="EXJ14309.1"/>
    </source>
</evidence>
<evidence type="ECO:0000256" key="2">
    <source>
        <dbReference type="ARBA" id="ARBA00022840"/>
    </source>
</evidence>
<gene>
    <name evidence="4" type="ORF">D779_2784</name>
</gene>
<dbReference type="SUPFAM" id="SSF56112">
    <property type="entry name" value="Protein kinase-like (PK-like)"/>
    <property type="match status" value="1"/>
</dbReference>
<reference evidence="4 5" key="1">
    <citation type="submission" date="2012-11" db="EMBL/GenBank/DDBJ databases">
        <title>Genome assembly of Thiorhodococcus sp. AK35.</title>
        <authorList>
            <person name="Nupur N."/>
            <person name="Khatri I."/>
            <person name="Subramanian S."/>
            <person name="Pinnaka A."/>
        </authorList>
    </citation>
    <scope>NUCLEOTIDE SEQUENCE [LARGE SCALE GENOMIC DNA]</scope>
    <source>
        <strain evidence="4 5">AK35</strain>
    </source>
</reference>
<keyword evidence="5" id="KW-1185">Reference proteome</keyword>
<dbReference type="PATRIC" id="fig|1249627.3.peg.2949"/>